<proteinExistence type="predicted"/>
<evidence type="ECO:0000313" key="2">
    <source>
        <dbReference type="EMBL" id="TCP26240.1"/>
    </source>
</evidence>
<gene>
    <name evidence="2" type="ORF">EV656_102203</name>
</gene>
<sequence>MTILKIARLAAFGAALLPAVAQAQGITVTTVEMDTVRQVVAAAGCTVADEDTAMAVEAASGFERTLLAAVVSEMVERGEIVLLDQEGAFRLTSGDCAN</sequence>
<dbReference type="AlphaFoldDB" id="A0A4R2NW24"/>
<feature type="chain" id="PRO_5020456952" evidence="1">
    <location>
        <begin position="24"/>
        <end position="98"/>
    </location>
</feature>
<dbReference type="RefSeq" id="WP_132599947.1">
    <property type="nucleotide sequence ID" value="NZ_NRRP01000051.1"/>
</dbReference>
<evidence type="ECO:0000256" key="1">
    <source>
        <dbReference type="SAM" id="SignalP"/>
    </source>
</evidence>
<name>A0A4R2NW24_RHOAD</name>
<evidence type="ECO:0000313" key="3">
    <source>
        <dbReference type="Proteomes" id="UP000295733"/>
    </source>
</evidence>
<reference evidence="2 3" key="1">
    <citation type="submission" date="2019-03" db="EMBL/GenBank/DDBJ databases">
        <title>Genomic Encyclopedia of Type Strains, Phase IV (KMG-IV): sequencing the most valuable type-strain genomes for metagenomic binning, comparative biology and taxonomic classification.</title>
        <authorList>
            <person name="Goeker M."/>
        </authorList>
    </citation>
    <scope>NUCLEOTIDE SEQUENCE [LARGE SCALE GENOMIC DNA]</scope>
    <source>
        <strain evidence="2 3">DSM 2781</strain>
    </source>
</reference>
<dbReference type="Proteomes" id="UP000295733">
    <property type="component" value="Unassembled WGS sequence"/>
</dbReference>
<protein>
    <submittedName>
        <fullName evidence="2">Uncharacterized protein</fullName>
    </submittedName>
</protein>
<dbReference type="EMBL" id="SLXL01000002">
    <property type="protein sequence ID" value="TCP26240.1"/>
    <property type="molecule type" value="Genomic_DNA"/>
</dbReference>
<accession>A0A4R2NW24</accession>
<comment type="caution">
    <text evidence="2">The sequence shown here is derived from an EMBL/GenBank/DDBJ whole genome shotgun (WGS) entry which is preliminary data.</text>
</comment>
<feature type="signal peptide" evidence="1">
    <location>
        <begin position="1"/>
        <end position="23"/>
    </location>
</feature>
<keyword evidence="1" id="KW-0732">Signal</keyword>
<organism evidence="2 3">
    <name type="scientific">Rhodovulum adriaticum</name>
    <name type="common">Rhodopseudomonas adriatica</name>
    <dbReference type="NCBI Taxonomy" id="35804"/>
    <lineage>
        <taxon>Bacteria</taxon>
        <taxon>Pseudomonadati</taxon>
        <taxon>Pseudomonadota</taxon>
        <taxon>Alphaproteobacteria</taxon>
        <taxon>Rhodobacterales</taxon>
        <taxon>Paracoccaceae</taxon>
        <taxon>Rhodovulum</taxon>
    </lineage>
</organism>
<keyword evidence="3" id="KW-1185">Reference proteome</keyword>